<dbReference type="SUPFAM" id="SSF48452">
    <property type="entry name" value="TPR-like"/>
    <property type="match status" value="1"/>
</dbReference>
<dbReference type="KEGG" id="pbk:Back11_52570"/>
<dbReference type="InterPro" id="IPR001173">
    <property type="entry name" value="Glyco_trans_2-like"/>
</dbReference>
<evidence type="ECO:0000313" key="2">
    <source>
        <dbReference type="EMBL" id="BBH23912.1"/>
    </source>
</evidence>
<feature type="domain" description="Glycosyltransferase 2-like" evidence="1">
    <location>
        <begin position="6"/>
        <end position="110"/>
    </location>
</feature>
<dbReference type="GO" id="GO:0016740">
    <property type="term" value="F:transferase activity"/>
    <property type="evidence" value="ECO:0007669"/>
    <property type="project" value="UniProtKB-KW"/>
</dbReference>
<evidence type="ECO:0000259" key="1">
    <source>
        <dbReference type="Pfam" id="PF00535"/>
    </source>
</evidence>
<dbReference type="Gene3D" id="3.90.550.10">
    <property type="entry name" value="Spore Coat Polysaccharide Biosynthesis Protein SpsA, Chain A"/>
    <property type="match status" value="1"/>
</dbReference>
<evidence type="ECO:0000313" key="3">
    <source>
        <dbReference type="Proteomes" id="UP000275368"/>
    </source>
</evidence>
<dbReference type="InterPro" id="IPR011990">
    <property type="entry name" value="TPR-like_helical_dom_sf"/>
</dbReference>
<dbReference type="PANTHER" id="PTHR43630">
    <property type="entry name" value="POLY-BETA-1,6-N-ACETYL-D-GLUCOSAMINE SYNTHASE"/>
    <property type="match status" value="1"/>
</dbReference>
<dbReference type="PROSITE" id="PS50005">
    <property type="entry name" value="TPR"/>
    <property type="match status" value="2"/>
</dbReference>
<dbReference type="InterPro" id="IPR029044">
    <property type="entry name" value="Nucleotide-diphossugar_trans"/>
</dbReference>
<gene>
    <name evidence="2" type="ORF">Back11_52570</name>
</gene>
<organism evidence="2 3">
    <name type="scientific">Paenibacillus baekrokdamisoli</name>
    <dbReference type="NCBI Taxonomy" id="1712516"/>
    <lineage>
        <taxon>Bacteria</taxon>
        <taxon>Bacillati</taxon>
        <taxon>Bacillota</taxon>
        <taxon>Bacilli</taxon>
        <taxon>Bacillales</taxon>
        <taxon>Paenibacillaceae</taxon>
        <taxon>Paenibacillus</taxon>
    </lineage>
</organism>
<dbReference type="EMBL" id="AP019308">
    <property type="protein sequence ID" value="BBH23912.1"/>
    <property type="molecule type" value="Genomic_DNA"/>
</dbReference>
<dbReference type="AlphaFoldDB" id="A0A3G9J037"/>
<dbReference type="PANTHER" id="PTHR43630:SF2">
    <property type="entry name" value="GLYCOSYLTRANSFERASE"/>
    <property type="match status" value="1"/>
</dbReference>
<dbReference type="CDD" id="cd02511">
    <property type="entry name" value="Beta4Glucosyltransferase"/>
    <property type="match status" value="1"/>
</dbReference>
<dbReference type="SUPFAM" id="SSF53448">
    <property type="entry name" value="Nucleotide-diphospho-sugar transferases"/>
    <property type="match status" value="1"/>
</dbReference>
<sequence length="646" mass="74563">MQPLISLCMIVKNEEKVLEQCLSSVQELADEIIIIDTGSTDGTKEIALKYTEQVFDFQWINDFSAARNEGINKATGKWILILDADEYVKQDEVDSLRNMLNLTETDKPVGIVVDVMNLTGNSLTSTTGFYQSSGTRIFTNGHGIHYENKIHEQVICQDIMAQFKVSFTVFHSGYVTQIAEEKKKSDRNMEIFNELKKTGKKSGPYEDFTIANELAAARKLKESVYYYSKCIKRSKITDPWYSHCCYRLIIIFKILKRYNEAYAYIEKGLQLWGQYTDFHYLKGAVLNEFGMYEQAVKAFETCLAIAEENGKQNKQFWLIDTDTCRLFPFISLAEIAYMRKDIGKTVFFLTKVLQENSKSFIHLYRLTRLLLQSEPPDEISRLLEQIYPQNQPFNCYIVFKVFLELGHELLASKYLDNCKALNLSMEANDMVRYALLTRNEKIASEWLEKLPSNSDSMYSNALIAALASKNPSWIYQYVKDSSQPYYDIGQYVICILEQNQVEQYAGNHQDQLYALIVDLFKLGYFEEFDQLMNLVENEALLNKVADFFYEENLLEIAIQYYSALINQEALSAAGYMNVANLYLSQNEEEEGLMFMQKSIDMDPAIDRIPYLISLLSDTELISAYQDKFADLHAGYNQLPFIKNLNA</sequence>
<keyword evidence="2" id="KW-0808">Transferase</keyword>
<keyword evidence="3" id="KW-1185">Reference proteome</keyword>
<dbReference type="Proteomes" id="UP000275368">
    <property type="component" value="Chromosome"/>
</dbReference>
<dbReference type="Gene3D" id="1.25.40.10">
    <property type="entry name" value="Tetratricopeptide repeat domain"/>
    <property type="match status" value="2"/>
</dbReference>
<dbReference type="RefSeq" id="WP_125663752.1">
    <property type="nucleotide sequence ID" value="NZ_JACHXC010000003.1"/>
</dbReference>
<name>A0A3G9J037_9BACL</name>
<dbReference type="InterPro" id="IPR019734">
    <property type="entry name" value="TPR_rpt"/>
</dbReference>
<dbReference type="Pfam" id="PF00535">
    <property type="entry name" value="Glycos_transf_2"/>
    <property type="match status" value="1"/>
</dbReference>
<dbReference type="OrthoDB" id="9815923at2"/>
<proteinExistence type="predicted"/>
<reference evidence="2 3" key="1">
    <citation type="submission" date="2018-11" db="EMBL/GenBank/DDBJ databases">
        <title>Complete genome sequence of Paenibacillus baekrokdamisoli strain KCTC 33723.</title>
        <authorList>
            <person name="Kang S.W."/>
            <person name="Lee K.C."/>
            <person name="Kim K.K."/>
            <person name="Kim J.S."/>
            <person name="Kim D.S."/>
            <person name="Ko S.H."/>
            <person name="Yang S.H."/>
            <person name="Lee J.S."/>
        </authorList>
    </citation>
    <scope>NUCLEOTIDE SEQUENCE [LARGE SCALE GENOMIC DNA]</scope>
    <source>
        <strain evidence="2 3">KCTC 33723</strain>
    </source>
</reference>
<accession>A0A3G9J037</accession>
<dbReference type="SMART" id="SM00028">
    <property type="entry name" value="TPR"/>
    <property type="match status" value="4"/>
</dbReference>
<protein>
    <submittedName>
        <fullName evidence="2">Glycosyl transferase family 2</fullName>
    </submittedName>
</protein>